<accession>A0A8H3B2P0</accession>
<protein>
    <submittedName>
        <fullName evidence="4">Uncharacterized protein</fullName>
    </submittedName>
</protein>
<feature type="compositionally biased region" description="Pro residues" evidence="2">
    <location>
        <begin position="710"/>
        <end position="723"/>
    </location>
</feature>
<feature type="region of interest" description="Disordered" evidence="2">
    <location>
        <begin position="1006"/>
        <end position="1032"/>
    </location>
</feature>
<feature type="transmembrane region" description="Helical" evidence="3">
    <location>
        <begin position="402"/>
        <end position="423"/>
    </location>
</feature>
<feature type="region of interest" description="Disordered" evidence="2">
    <location>
        <begin position="822"/>
        <end position="994"/>
    </location>
</feature>
<gene>
    <name evidence="4" type="ORF">RDB_LOCUS81254</name>
</gene>
<keyword evidence="3" id="KW-0472">Membrane</keyword>
<keyword evidence="3" id="KW-0812">Transmembrane</keyword>
<evidence type="ECO:0000256" key="3">
    <source>
        <dbReference type="SAM" id="Phobius"/>
    </source>
</evidence>
<feature type="repeat" description="Hemopexin" evidence="1">
    <location>
        <begin position="112"/>
        <end position="164"/>
    </location>
</feature>
<evidence type="ECO:0000256" key="2">
    <source>
        <dbReference type="SAM" id="MobiDB-lite"/>
    </source>
</evidence>
<feature type="transmembrane region" description="Helical" evidence="3">
    <location>
        <begin position="330"/>
        <end position="349"/>
    </location>
</feature>
<dbReference type="PROSITE" id="PS51642">
    <property type="entry name" value="HEMOPEXIN_2"/>
    <property type="match status" value="1"/>
</dbReference>
<dbReference type="SMART" id="SM00120">
    <property type="entry name" value="HX"/>
    <property type="match status" value="3"/>
</dbReference>
<comment type="caution">
    <text evidence="4">The sequence shown here is derived from an EMBL/GenBank/DDBJ whole genome shotgun (WGS) entry which is preliminary data.</text>
</comment>
<feature type="transmembrane region" description="Helical" evidence="3">
    <location>
        <begin position="250"/>
        <end position="280"/>
    </location>
</feature>
<dbReference type="InterPro" id="IPR036375">
    <property type="entry name" value="Hemopexin-like_dom_sf"/>
</dbReference>
<dbReference type="Proteomes" id="UP000663843">
    <property type="component" value="Unassembled WGS sequence"/>
</dbReference>
<feature type="compositionally biased region" description="Polar residues" evidence="2">
    <location>
        <begin position="781"/>
        <end position="793"/>
    </location>
</feature>
<feature type="region of interest" description="Disordered" evidence="2">
    <location>
        <begin position="287"/>
        <end position="306"/>
    </location>
</feature>
<feature type="region of interest" description="Disordered" evidence="2">
    <location>
        <begin position="702"/>
        <end position="725"/>
    </location>
</feature>
<evidence type="ECO:0000313" key="5">
    <source>
        <dbReference type="Proteomes" id="UP000663843"/>
    </source>
</evidence>
<organism evidence="4 5">
    <name type="scientific">Rhizoctonia solani</name>
    <dbReference type="NCBI Taxonomy" id="456999"/>
    <lineage>
        <taxon>Eukaryota</taxon>
        <taxon>Fungi</taxon>
        <taxon>Dikarya</taxon>
        <taxon>Basidiomycota</taxon>
        <taxon>Agaricomycotina</taxon>
        <taxon>Agaricomycetes</taxon>
        <taxon>Cantharellales</taxon>
        <taxon>Ceratobasidiaceae</taxon>
        <taxon>Rhizoctonia</taxon>
    </lineage>
</organism>
<name>A0A8H3B2P0_9AGAM</name>
<feature type="compositionally biased region" description="Pro residues" evidence="2">
    <location>
        <begin position="287"/>
        <end position="305"/>
    </location>
</feature>
<proteinExistence type="predicted"/>
<feature type="transmembrane region" description="Helical" evidence="3">
    <location>
        <begin position="217"/>
        <end position="238"/>
    </location>
</feature>
<reference evidence="4" key="1">
    <citation type="submission" date="2021-01" db="EMBL/GenBank/DDBJ databases">
        <authorList>
            <person name="Kaushik A."/>
        </authorList>
    </citation>
    <scope>NUCLEOTIDE SEQUENCE</scope>
    <source>
        <strain evidence="4">AG2-2IIIB</strain>
    </source>
</reference>
<sequence length="1032" mass="112347">MVGIAVLNITGTDESYVFQGDRYMRYQWTPGTTKDDITYGPTETHKEWASLKEAGFNWIDAILPIPGHDHRAYFFCGDKYARIEYVPGAPGDKILGGVRPNEGNWSFVKAGFSSIDGALPVPGRPNEVYFFSGTQYCRVKYTEGKVEDELLDGPKPITTGWSTLGFESIDTVFPRPGTDRGAYFFNGGEYCQVNVVVGGKDEHGTGMRLDTSFIVGVWLEALVYGAYVVAFVVCLRLFRTHAPVVGRALPIWLGALFILATAHCALSLSATLDAFVRVIYTGSPPLPPGPTPSPMPGGVPRPSHPQPTFQYRDPTRYIGNRALPTNLAGLGVYAGIVLLSDLMLLYRLLVKYRYRFIWVIGPTVLTIGSFVISIMVVTKYARIDQTVNYETLQKELDNINPWVPPTYAISFLANLSVTALMMVKTSFGAPRINNSLPAFATRRRHTRETGLSAGDGYVFDMDERTGPVPGAPAPVKRRTISSRWALFAGIIECGALAPIFMLAALILYVAQDAQETLLVPMLAPLAALIPTLQIIQLQLGLDSEARNRPISQAWSESERSAGQGRSPYLVPAPRYHDSSSEEDVSDGEAGLVNGSQARKEKSSRSRSSSNNDNGSGSPSTAKRFSARHIWAWRGGPSGSRSASGSGSHSHSNSLSSGRTGQPVMLQMRDLTGSADRVREEEDKARNGEDLEDGLWERIKLDDSKTHIPEPKPVPVPVPAPVPAPMKRRSTLRKNSISKDMISKPVPIAADFPPTTAGMPSTAIVPALPNFTINAETGVIPNGNSISRNPSTGTSEHKYHYRVRPREKTASPLVAYLSAQALAQSTSQIDEREREREHPSHPHQAPPSSSGHLPPSSSAGHLMSLPSTTPTSPASGFTSLNPHSASRNPFRYDGQPESMHKASYSDVRRAQAQDQTGIEPKPSPESVSGIGRRTPPSVPFPTGEADTVPMPRWAPMPGAPRIVGLDTFVPPGRPGRHGEVDIERDVSPAPGLRQDYTRAREEVLREMHQDKSGGMSDDESVYSTQLLANAARR</sequence>
<dbReference type="EMBL" id="CAJMWT010002534">
    <property type="protein sequence ID" value="CAE6446103.1"/>
    <property type="molecule type" value="Genomic_DNA"/>
</dbReference>
<feature type="transmembrane region" description="Helical" evidence="3">
    <location>
        <begin position="484"/>
        <end position="509"/>
    </location>
</feature>
<dbReference type="InterPro" id="IPR018487">
    <property type="entry name" value="Hemopexin-like_repeat"/>
</dbReference>
<dbReference type="SUPFAM" id="SSF50923">
    <property type="entry name" value="Hemopexin-like domain"/>
    <property type="match status" value="1"/>
</dbReference>
<feature type="compositionally biased region" description="Basic and acidic residues" evidence="2">
    <location>
        <begin position="828"/>
        <end position="839"/>
    </location>
</feature>
<feature type="region of interest" description="Disordered" evidence="2">
    <location>
        <begin position="779"/>
        <end position="802"/>
    </location>
</feature>
<feature type="transmembrane region" description="Helical" evidence="3">
    <location>
        <begin position="356"/>
        <end position="382"/>
    </location>
</feature>
<evidence type="ECO:0000256" key="1">
    <source>
        <dbReference type="PROSITE-ProRule" id="PRU01011"/>
    </source>
</evidence>
<feature type="region of interest" description="Disordered" evidence="2">
    <location>
        <begin position="552"/>
        <end position="662"/>
    </location>
</feature>
<feature type="compositionally biased region" description="Basic and acidic residues" evidence="2">
    <location>
        <begin position="975"/>
        <end position="985"/>
    </location>
</feature>
<dbReference type="AlphaFoldDB" id="A0A8H3B2P0"/>
<evidence type="ECO:0000313" key="4">
    <source>
        <dbReference type="EMBL" id="CAE6446103.1"/>
    </source>
</evidence>
<feature type="compositionally biased region" description="Low complexity" evidence="2">
    <location>
        <begin position="841"/>
        <end position="878"/>
    </location>
</feature>
<feature type="compositionally biased region" description="Low complexity" evidence="2">
    <location>
        <begin position="638"/>
        <end position="660"/>
    </location>
</feature>
<keyword evidence="3" id="KW-1133">Transmembrane helix</keyword>
<feature type="compositionally biased region" description="Low complexity" evidence="2">
    <location>
        <begin position="605"/>
        <end position="619"/>
    </location>
</feature>
<dbReference type="Gene3D" id="2.110.10.10">
    <property type="entry name" value="Hemopexin-like domain"/>
    <property type="match status" value="1"/>
</dbReference>